<proteinExistence type="predicted"/>
<accession>A0A6I4I4B4</accession>
<keyword evidence="2" id="KW-0808">Transferase</keyword>
<sequence length="214" mass="24365">MIDDTNFKALHSYSQNGEDMLLRAVIAQDLNGNRKGFFVDIGAHHPFRNSNTAFFYENGWTGINIEPTPQALKLFEDARSNDINLNVGIGEFRETRTLYCFEDSSLNTFDKTIADKRTEGVTGSANVDIYPLRDILDQHLPAGKNIDFISIDTAGLDIALLQSNDWDKYRPKYLLIEDVDSAGTVDVSEVYSFLHEHGYEQIYKTPRTLIFKER</sequence>
<protein>
    <submittedName>
        <fullName evidence="2">FkbM family methyltransferase</fullName>
    </submittedName>
</protein>
<dbReference type="KEGG" id="mgik:GO620_011950"/>
<dbReference type="GO" id="GO:0006888">
    <property type="term" value="P:endoplasmic reticulum to Golgi vesicle-mediated transport"/>
    <property type="evidence" value="ECO:0007669"/>
    <property type="project" value="TreeGrafter"/>
</dbReference>
<evidence type="ECO:0000259" key="1">
    <source>
        <dbReference type="Pfam" id="PF05050"/>
    </source>
</evidence>
<dbReference type="AlphaFoldDB" id="A0A6I4I4B4"/>
<dbReference type="InterPro" id="IPR029063">
    <property type="entry name" value="SAM-dependent_MTases_sf"/>
</dbReference>
<name>A0A6I4I4B4_9SPHI</name>
<keyword evidence="3" id="KW-1185">Reference proteome</keyword>
<dbReference type="Proteomes" id="UP000429232">
    <property type="component" value="Chromosome"/>
</dbReference>
<evidence type="ECO:0000313" key="2">
    <source>
        <dbReference type="EMBL" id="QQL48889.1"/>
    </source>
</evidence>
<dbReference type="InterPro" id="IPR053202">
    <property type="entry name" value="EGF_Rcpt_Signaling_Reg"/>
</dbReference>
<reference evidence="2 3" key="1">
    <citation type="submission" date="2020-12" db="EMBL/GenBank/DDBJ databases">
        <title>HMF7856_wgs.fasta genome submission.</title>
        <authorList>
            <person name="Kang H."/>
            <person name="Kim H."/>
            <person name="Joh K."/>
        </authorList>
    </citation>
    <scope>NUCLEOTIDE SEQUENCE [LARGE SCALE GENOMIC DNA]</scope>
    <source>
        <strain evidence="2 3">HMF7856</strain>
    </source>
</reference>
<dbReference type="GO" id="GO:0005737">
    <property type="term" value="C:cytoplasm"/>
    <property type="evidence" value="ECO:0007669"/>
    <property type="project" value="GOC"/>
</dbReference>
<dbReference type="InterPro" id="IPR006342">
    <property type="entry name" value="FkbM_mtfrase"/>
</dbReference>
<dbReference type="GO" id="GO:0032259">
    <property type="term" value="P:methylation"/>
    <property type="evidence" value="ECO:0007669"/>
    <property type="project" value="UniProtKB-KW"/>
</dbReference>
<organism evidence="2 3">
    <name type="scientific">Mucilaginibacter ginkgonis</name>
    <dbReference type="NCBI Taxonomy" id="2682091"/>
    <lineage>
        <taxon>Bacteria</taxon>
        <taxon>Pseudomonadati</taxon>
        <taxon>Bacteroidota</taxon>
        <taxon>Sphingobacteriia</taxon>
        <taxon>Sphingobacteriales</taxon>
        <taxon>Sphingobacteriaceae</taxon>
        <taxon>Mucilaginibacter</taxon>
    </lineage>
</organism>
<dbReference type="GO" id="GO:0016197">
    <property type="term" value="P:endosomal transport"/>
    <property type="evidence" value="ECO:0007669"/>
    <property type="project" value="TreeGrafter"/>
</dbReference>
<dbReference type="Gene3D" id="3.40.50.150">
    <property type="entry name" value="Vaccinia Virus protein VP39"/>
    <property type="match status" value="1"/>
</dbReference>
<dbReference type="RefSeq" id="WP_157525590.1">
    <property type="nucleotide sequence ID" value="NZ_CP066775.1"/>
</dbReference>
<dbReference type="Pfam" id="PF05050">
    <property type="entry name" value="Methyltransf_21"/>
    <property type="match status" value="1"/>
</dbReference>
<dbReference type="SUPFAM" id="SSF53335">
    <property type="entry name" value="S-adenosyl-L-methionine-dependent methyltransferases"/>
    <property type="match status" value="1"/>
</dbReference>
<gene>
    <name evidence="2" type="ORF">GO620_011950</name>
</gene>
<dbReference type="GO" id="GO:0008168">
    <property type="term" value="F:methyltransferase activity"/>
    <property type="evidence" value="ECO:0007669"/>
    <property type="project" value="UniProtKB-KW"/>
</dbReference>
<feature type="domain" description="Methyltransferase FkbM" evidence="1">
    <location>
        <begin position="40"/>
        <end position="200"/>
    </location>
</feature>
<evidence type="ECO:0000313" key="3">
    <source>
        <dbReference type="Proteomes" id="UP000429232"/>
    </source>
</evidence>
<dbReference type="PANTHER" id="PTHR34009">
    <property type="entry name" value="PROTEIN STAR"/>
    <property type="match status" value="1"/>
</dbReference>
<dbReference type="EMBL" id="CP066775">
    <property type="protein sequence ID" value="QQL48889.1"/>
    <property type="molecule type" value="Genomic_DNA"/>
</dbReference>
<dbReference type="GO" id="GO:0005886">
    <property type="term" value="C:plasma membrane"/>
    <property type="evidence" value="ECO:0007669"/>
    <property type="project" value="TreeGrafter"/>
</dbReference>
<dbReference type="PANTHER" id="PTHR34009:SF2">
    <property type="entry name" value="PROTEIN STAR"/>
    <property type="match status" value="1"/>
</dbReference>
<keyword evidence="2" id="KW-0489">Methyltransferase</keyword>